<feature type="compositionally biased region" description="Low complexity" evidence="1">
    <location>
        <begin position="169"/>
        <end position="179"/>
    </location>
</feature>
<dbReference type="GeneID" id="92727210"/>
<gene>
    <name evidence="3" type="ORF">L3H44_05300</name>
</gene>
<keyword evidence="2" id="KW-1133">Transmembrane helix</keyword>
<organism evidence="3 4">
    <name type="scientific">Corynebacterium parakroppenstedtii</name>
    <dbReference type="NCBI Taxonomy" id="2828363"/>
    <lineage>
        <taxon>Bacteria</taxon>
        <taxon>Bacillati</taxon>
        <taxon>Actinomycetota</taxon>
        <taxon>Actinomycetes</taxon>
        <taxon>Mycobacteriales</taxon>
        <taxon>Corynebacteriaceae</taxon>
        <taxon>Corynebacterium</taxon>
    </lineage>
</organism>
<keyword evidence="2" id="KW-0812">Transmembrane</keyword>
<dbReference type="Gene3D" id="6.10.250.660">
    <property type="match status" value="1"/>
</dbReference>
<feature type="compositionally biased region" description="Basic residues" evidence="1">
    <location>
        <begin position="185"/>
        <end position="198"/>
    </location>
</feature>
<keyword evidence="2" id="KW-0472">Membrane</keyword>
<keyword evidence="4" id="KW-1185">Reference proteome</keyword>
<evidence type="ECO:0000256" key="1">
    <source>
        <dbReference type="SAM" id="MobiDB-lite"/>
    </source>
</evidence>
<accession>A0ABS9HKR7</accession>
<evidence type="ECO:0000313" key="3">
    <source>
        <dbReference type="EMBL" id="MCF6773826.1"/>
    </source>
</evidence>
<evidence type="ECO:0000313" key="4">
    <source>
        <dbReference type="Proteomes" id="UP001200604"/>
    </source>
</evidence>
<evidence type="ECO:0000256" key="2">
    <source>
        <dbReference type="SAM" id="Phobius"/>
    </source>
</evidence>
<dbReference type="Proteomes" id="UP001200604">
    <property type="component" value="Unassembled WGS sequence"/>
</dbReference>
<feature type="region of interest" description="Disordered" evidence="1">
    <location>
        <begin position="32"/>
        <end position="54"/>
    </location>
</feature>
<name>A0ABS9HKR7_9CORY</name>
<dbReference type="RefSeq" id="WP_146003167.1">
    <property type="nucleotide sequence ID" value="NZ_JAGSOA010000002.1"/>
</dbReference>
<comment type="caution">
    <text evidence="3">The sequence shown here is derived from an EMBL/GenBank/DDBJ whole genome shotgun (WGS) entry which is preliminary data.</text>
</comment>
<proteinExistence type="predicted"/>
<reference evidence="3 4" key="1">
    <citation type="submission" date="2022-01" db="EMBL/GenBank/DDBJ databases">
        <title>Identification and Characterization of Corynebacterium sp.</title>
        <authorList>
            <person name="Luo Q."/>
            <person name="Qu P."/>
            <person name="Chen Q."/>
        </authorList>
    </citation>
    <scope>NUCLEOTIDE SEQUENCE [LARGE SCALE GENOMIC DNA]</scope>
    <source>
        <strain evidence="3 4">MC-12</strain>
    </source>
</reference>
<sequence length="198" mass="21729">MLYWIVTLIVLIVVSAGLWWVFSSLFGRGEELGPAERPDERKDLEPGATVGPDELSTMRFSLSFRGYSPREVDMALQRAKEHMIELEHDRDRYRRRADDAEEQLKASGAGTAASNDAGDAEGTAKAGSAPVGFQSDGAQSTHGSAEAADHGEVSHSGDTHVDDHHQHSSHQNSAHSNSAKTNRAQGKRKKKRKKSKRR</sequence>
<feature type="compositionally biased region" description="Basic and acidic residues" evidence="1">
    <location>
        <begin position="94"/>
        <end position="104"/>
    </location>
</feature>
<feature type="compositionally biased region" description="Basic and acidic residues" evidence="1">
    <location>
        <begin position="32"/>
        <end position="45"/>
    </location>
</feature>
<feature type="compositionally biased region" description="Basic and acidic residues" evidence="1">
    <location>
        <begin position="147"/>
        <end position="166"/>
    </location>
</feature>
<dbReference type="EMBL" id="JAKJKU010000002">
    <property type="protein sequence ID" value="MCF6773826.1"/>
    <property type="molecule type" value="Genomic_DNA"/>
</dbReference>
<protein>
    <submittedName>
        <fullName evidence="3">DivIVA domain-containing protein</fullName>
    </submittedName>
</protein>
<feature type="transmembrane region" description="Helical" evidence="2">
    <location>
        <begin position="6"/>
        <end position="27"/>
    </location>
</feature>
<feature type="region of interest" description="Disordered" evidence="1">
    <location>
        <begin position="94"/>
        <end position="198"/>
    </location>
</feature>